<gene>
    <name evidence="1" type="ORF">GV828_03255</name>
</gene>
<name>A0ABW9ZAW3_9FLAO</name>
<proteinExistence type="predicted"/>
<dbReference type="Pfam" id="PF07166">
    <property type="entry name" value="DUF1398"/>
    <property type="match status" value="1"/>
</dbReference>
<reference evidence="2" key="1">
    <citation type="submission" date="2020-01" db="EMBL/GenBank/DDBJ databases">
        <title>Sphingomonas sp. strain CSW-10.</title>
        <authorList>
            <person name="Chen W.-M."/>
        </authorList>
    </citation>
    <scope>NUCLEOTIDE SEQUENCE [LARGE SCALE GENOMIC DNA]</scope>
    <source>
        <strain evidence="2">NST-5</strain>
    </source>
</reference>
<protein>
    <submittedName>
        <fullName evidence="1">DUF1398 domain-containing protein</fullName>
    </submittedName>
</protein>
<evidence type="ECO:0000313" key="2">
    <source>
        <dbReference type="Proteomes" id="UP000798602"/>
    </source>
</evidence>
<accession>A0ABW9ZAW3</accession>
<dbReference type="SUPFAM" id="SSF160419">
    <property type="entry name" value="YdfO-like"/>
    <property type="match status" value="1"/>
</dbReference>
<dbReference type="Proteomes" id="UP000798602">
    <property type="component" value="Unassembled WGS sequence"/>
</dbReference>
<keyword evidence="2" id="KW-1185">Reference proteome</keyword>
<dbReference type="InterPro" id="IPR036696">
    <property type="entry name" value="YdfO-like_sf"/>
</dbReference>
<comment type="caution">
    <text evidence="1">The sequence shown here is derived from an EMBL/GenBank/DDBJ whole genome shotgun (WGS) entry which is preliminary data.</text>
</comment>
<sequence>MFTILQIKDAHSKVKSGADFPAYVREIKNLGVTGYQYFVTDGRSEYFGTNDYQQVGEAKYDVLKISEITNSEQFKADLKLHQQGNTDFITFCNDCAKSGIEKWVLDLNEMTCTYFDSQKNTILVENIPQ</sequence>
<evidence type="ECO:0000313" key="1">
    <source>
        <dbReference type="EMBL" id="NBL64215.1"/>
    </source>
</evidence>
<dbReference type="Gene3D" id="3.30.1810.10">
    <property type="entry name" value="YdfO-like"/>
    <property type="match status" value="1"/>
</dbReference>
<organism evidence="1 2">
    <name type="scientific">Flavobacterium ichthyis</name>
    <dbReference type="NCBI Taxonomy" id="2698827"/>
    <lineage>
        <taxon>Bacteria</taxon>
        <taxon>Pseudomonadati</taxon>
        <taxon>Bacteroidota</taxon>
        <taxon>Flavobacteriia</taxon>
        <taxon>Flavobacteriales</taxon>
        <taxon>Flavobacteriaceae</taxon>
        <taxon>Flavobacterium</taxon>
    </lineage>
</organism>
<dbReference type="EMBL" id="JAABLM010000003">
    <property type="protein sequence ID" value="NBL64215.1"/>
    <property type="molecule type" value="Genomic_DNA"/>
</dbReference>
<dbReference type="RefSeq" id="WP_166536043.1">
    <property type="nucleotide sequence ID" value="NZ_JAABLM010000003.1"/>
</dbReference>
<dbReference type="InterPro" id="IPR009833">
    <property type="entry name" value="DUF1398"/>
</dbReference>